<organism evidence="1 2">
    <name type="scientific">Pannonibacter anstelovis</name>
    <dbReference type="NCBI Taxonomy" id="3121537"/>
    <lineage>
        <taxon>Bacteria</taxon>
        <taxon>Pseudomonadati</taxon>
        <taxon>Pseudomonadota</taxon>
        <taxon>Alphaproteobacteria</taxon>
        <taxon>Hyphomicrobiales</taxon>
        <taxon>Stappiaceae</taxon>
        <taxon>Pannonibacter</taxon>
    </lineage>
</organism>
<name>A0ABU7ZSL7_9HYPH</name>
<protein>
    <submittedName>
        <fullName evidence="1">Uncharacterized protein</fullName>
    </submittedName>
</protein>
<accession>A0ABU7ZSL7</accession>
<evidence type="ECO:0000313" key="2">
    <source>
        <dbReference type="Proteomes" id="UP001380822"/>
    </source>
</evidence>
<proteinExistence type="predicted"/>
<dbReference type="Proteomes" id="UP001380822">
    <property type="component" value="Unassembled WGS sequence"/>
</dbReference>
<reference evidence="1 2" key="1">
    <citation type="submission" date="2024-02" db="EMBL/GenBank/DDBJ databases">
        <title>A new putative Pannonibacter species isolated from two cases of bloodstream infections in paediatric patients.</title>
        <authorList>
            <person name="Castellana S."/>
            <person name="De Laurentiis V."/>
            <person name="Grassi M."/>
            <person name="De Leonardis F."/>
            <person name="Mosca A."/>
            <person name="De Carlo C."/>
            <person name="Sparapano E."/>
            <person name="Ronga L."/>
            <person name="Santacroce L."/>
            <person name="Chironna M."/>
            <person name="De Robertis A."/>
            <person name="Bianco A."/>
            <person name="Del Sambro L."/>
            <person name="Capozzi L."/>
            <person name="Parisi A."/>
        </authorList>
    </citation>
    <scope>NUCLEOTIDE SEQUENCE [LARGE SCALE GENOMIC DNA]</scope>
    <source>
        <strain evidence="1 2">Pt2</strain>
    </source>
</reference>
<keyword evidence="2" id="KW-1185">Reference proteome</keyword>
<gene>
    <name evidence="1" type="ORF">V6L76_17405</name>
</gene>
<dbReference type="EMBL" id="JBAKBE010000011">
    <property type="protein sequence ID" value="MEH0098043.1"/>
    <property type="molecule type" value="Genomic_DNA"/>
</dbReference>
<sequence length="250" mass="26867">MYGYRTGYSVPARPRTAFSPLLLPEVAEMWDPAHGLDLVTGNRVRAWTGRKTGRTVQQLATQQQPVWSATAMGGGPGIGFDGIDDMLAAASSGWFASGSAPMEIWPILQQDARAATDTSIRAAIVYGNGNFANDTRQRRNASAGADRYQITVGSGTTTNSPSYDSIDFVSRHVLRIRCEESLTRYAIDASPLAQTVITRNNPGTNLVFGGLVGGGQHWLGAMSYIVFVNGLLGDVAAAEMLKWALARRNL</sequence>
<comment type="caution">
    <text evidence="1">The sequence shown here is derived from an EMBL/GenBank/DDBJ whole genome shotgun (WGS) entry which is preliminary data.</text>
</comment>
<evidence type="ECO:0000313" key="1">
    <source>
        <dbReference type="EMBL" id="MEH0098043.1"/>
    </source>
</evidence>
<dbReference type="RefSeq" id="WP_334252403.1">
    <property type="nucleotide sequence ID" value="NZ_JBAKBE010000011.1"/>
</dbReference>